<evidence type="ECO:0000313" key="3">
    <source>
        <dbReference type="Proteomes" id="UP000002217"/>
    </source>
</evidence>
<dbReference type="AlphaFoldDB" id="C8W682"/>
<name>C8W682_DESAS</name>
<dbReference type="Pfam" id="PF01695">
    <property type="entry name" value="IstB_IS21"/>
    <property type="match status" value="1"/>
</dbReference>
<dbReference type="GO" id="GO:0005524">
    <property type="term" value="F:ATP binding"/>
    <property type="evidence" value="ECO:0007669"/>
    <property type="project" value="InterPro"/>
</dbReference>
<evidence type="ECO:0000313" key="2">
    <source>
        <dbReference type="EMBL" id="ACV62171.1"/>
    </source>
</evidence>
<dbReference type="PANTHER" id="PTHR30050:SF4">
    <property type="entry name" value="ATP-BINDING PROTEIN RV3427C IN INSERTION SEQUENCE-RELATED"/>
    <property type="match status" value="1"/>
</dbReference>
<feature type="domain" description="AAA+ ATPase" evidence="1">
    <location>
        <begin position="95"/>
        <end position="244"/>
    </location>
</feature>
<dbReference type="EMBL" id="CP001720">
    <property type="protein sequence ID" value="ACV62171.1"/>
    <property type="molecule type" value="Genomic_DNA"/>
</dbReference>
<dbReference type="GO" id="GO:0006260">
    <property type="term" value="P:DNA replication"/>
    <property type="evidence" value="ECO:0007669"/>
    <property type="project" value="TreeGrafter"/>
</dbReference>
<reference evidence="2 3" key="1">
    <citation type="journal article" date="2009" name="Stand. Genomic Sci.">
        <title>Complete genome sequence of Desulfotomaculum acetoxidans type strain (5575).</title>
        <authorList>
            <person name="Spring S."/>
            <person name="Lapidus A."/>
            <person name="Schroder M."/>
            <person name="Gleim D."/>
            <person name="Sims D."/>
            <person name="Meincke L."/>
            <person name="Glavina Del Rio T."/>
            <person name="Tice H."/>
            <person name="Copeland A."/>
            <person name="Cheng J.F."/>
            <person name="Lucas S."/>
            <person name="Chen F."/>
            <person name="Nolan M."/>
            <person name="Bruce D."/>
            <person name="Goodwin L."/>
            <person name="Pitluck S."/>
            <person name="Ivanova N."/>
            <person name="Mavromatis K."/>
            <person name="Mikhailova N."/>
            <person name="Pati A."/>
            <person name="Chen A."/>
            <person name="Palaniappan K."/>
            <person name="Land M."/>
            <person name="Hauser L."/>
            <person name="Chang Y.J."/>
            <person name="Jeffries C.D."/>
            <person name="Chain P."/>
            <person name="Saunders E."/>
            <person name="Brettin T."/>
            <person name="Detter J.C."/>
            <person name="Goker M."/>
            <person name="Bristow J."/>
            <person name="Eisen J.A."/>
            <person name="Markowitz V."/>
            <person name="Hugenholtz P."/>
            <person name="Kyrpides N.C."/>
            <person name="Klenk H.P."/>
            <person name="Han C."/>
        </authorList>
    </citation>
    <scope>NUCLEOTIDE SEQUENCE [LARGE SCALE GENOMIC DNA]</scope>
    <source>
        <strain evidence="3">ATCC 49208 / DSM 771 / VKM B-1644</strain>
    </source>
</reference>
<dbReference type="InterPro" id="IPR027417">
    <property type="entry name" value="P-loop_NTPase"/>
</dbReference>
<dbReference type="SUPFAM" id="SSF52540">
    <property type="entry name" value="P-loop containing nucleoside triphosphate hydrolases"/>
    <property type="match status" value="1"/>
</dbReference>
<proteinExistence type="predicted"/>
<dbReference type="Proteomes" id="UP000002217">
    <property type="component" value="Chromosome"/>
</dbReference>
<dbReference type="CDD" id="cd00009">
    <property type="entry name" value="AAA"/>
    <property type="match status" value="1"/>
</dbReference>
<dbReference type="OrthoDB" id="9776217at2"/>
<protein>
    <submittedName>
        <fullName evidence="2">AAA ATPase</fullName>
    </submittedName>
</protein>
<dbReference type="KEGG" id="dae:Dtox_1289"/>
<evidence type="ECO:0000259" key="1">
    <source>
        <dbReference type="SMART" id="SM00382"/>
    </source>
</evidence>
<dbReference type="STRING" id="485916.Dtox_1289"/>
<organism evidence="2 3">
    <name type="scientific">Desulfofarcimen acetoxidans (strain ATCC 49208 / DSM 771 / KCTC 5769 / VKM B-1644 / 5575)</name>
    <name type="common">Desulfotomaculum acetoxidans</name>
    <dbReference type="NCBI Taxonomy" id="485916"/>
    <lineage>
        <taxon>Bacteria</taxon>
        <taxon>Bacillati</taxon>
        <taxon>Bacillota</taxon>
        <taxon>Clostridia</taxon>
        <taxon>Eubacteriales</taxon>
        <taxon>Peptococcaceae</taxon>
        <taxon>Desulfofarcimen</taxon>
    </lineage>
</organism>
<dbReference type="Gene3D" id="3.40.50.300">
    <property type="entry name" value="P-loop containing nucleotide triphosphate hydrolases"/>
    <property type="match status" value="1"/>
</dbReference>
<accession>C8W682</accession>
<dbReference type="PANTHER" id="PTHR30050">
    <property type="entry name" value="CHROMOSOMAL REPLICATION INITIATOR PROTEIN DNAA"/>
    <property type="match status" value="1"/>
</dbReference>
<dbReference type="InterPro" id="IPR003593">
    <property type="entry name" value="AAA+_ATPase"/>
</dbReference>
<sequence>MDSNCSLCQNRGIIIDADSQLAVPCQCIKQKAVWNRFKQAKLTLRMLNQTFENFNFGYYAKDCFDPVKNISYYESAQIAFQAAKNFTRDFMKNNKIDGLLFSGQVGSGKTFLACCIANALIKENQAVLFSVVPDLLDQIRFTYDSSRQVEYSEQDLVETARQVPLLVLDDLGAHNYTEWAQNKLYSILNYRLNNYLPTVITTNISLAELEQYLGARSTSRIIQMCNPYRLLVDMDIRIVIRKKQSVF</sequence>
<gene>
    <name evidence="2" type="ordered locus">Dtox_1289</name>
</gene>
<dbReference type="HOGENOM" id="CLU_062999_3_2_9"/>
<dbReference type="InterPro" id="IPR002611">
    <property type="entry name" value="IstB_ATP-bd"/>
</dbReference>
<dbReference type="SMART" id="SM00382">
    <property type="entry name" value="AAA"/>
    <property type="match status" value="1"/>
</dbReference>
<dbReference type="eggNOG" id="COG1484">
    <property type="taxonomic scope" value="Bacteria"/>
</dbReference>
<keyword evidence="3" id="KW-1185">Reference proteome</keyword>
<dbReference type="RefSeq" id="WP_015756886.1">
    <property type="nucleotide sequence ID" value="NC_013216.1"/>
</dbReference>